<feature type="transmembrane region" description="Helical" evidence="1">
    <location>
        <begin position="12"/>
        <end position="36"/>
    </location>
</feature>
<accession>A0A3N4Z5F2</accession>
<dbReference type="RefSeq" id="WP_123914787.1">
    <property type="nucleotide sequence ID" value="NZ_RKRA01000001.1"/>
</dbReference>
<feature type="transmembrane region" description="Helical" evidence="1">
    <location>
        <begin position="42"/>
        <end position="62"/>
    </location>
</feature>
<dbReference type="Proteomes" id="UP000280726">
    <property type="component" value="Unassembled WGS sequence"/>
</dbReference>
<gene>
    <name evidence="2" type="ORF">EDD32_0789</name>
</gene>
<evidence type="ECO:0000313" key="3">
    <source>
        <dbReference type="Proteomes" id="UP000280726"/>
    </source>
</evidence>
<keyword evidence="1" id="KW-0812">Transmembrane</keyword>
<dbReference type="AlphaFoldDB" id="A0A3N4Z5F2"/>
<comment type="caution">
    <text evidence="2">The sequence shown here is derived from an EMBL/GenBank/DDBJ whole genome shotgun (WGS) entry which is preliminary data.</text>
</comment>
<keyword evidence="1" id="KW-1133">Transmembrane helix</keyword>
<sequence length="72" mass="7342">MSARHGGAVRTVAGGVLIVAALVFVAVGLAAAFGVYGEQSPGRWYLTARLLAGGAVFGYLGARLTGLVRRSH</sequence>
<protein>
    <submittedName>
        <fullName evidence="2">Uncharacterized protein</fullName>
    </submittedName>
</protein>
<evidence type="ECO:0000256" key="1">
    <source>
        <dbReference type="SAM" id="Phobius"/>
    </source>
</evidence>
<keyword evidence="1" id="KW-0472">Membrane</keyword>
<proteinExistence type="predicted"/>
<organism evidence="2 3">
    <name type="scientific">Georgenia muralis</name>
    <dbReference type="NCBI Taxonomy" id="154117"/>
    <lineage>
        <taxon>Bacteria</taxon>
        <taxon>Bacillati</taxon>
        <taxon>Actinomycetota</taxon>
        <taxon>Actinomycetes</taxon>
        <taxon>Micrococcales</taxon>
        <taxon>Bogoriellaceae</taxon>
        <taxon>Georgenia</taxon>
    </lineage>
</organism>
<name>A0A3N4Z5F2_9MICO</name>
<dbReference type="EMBL" id="RKRA01000001">
    <property type="protein sequence ID" value="RPF26350.1"/>
    <property type="molecule type" value="Genomic_DNA"/>
</dbReference>
<reference evidence="2 3" key="1">
    <citation type="submission" date="2018-11" db="EMBL/GenBank/DDBJ databases">
        <title>Sequencing the genomes of 1000 actinobacteria strains.</title>
        <authorList>
            <person name="Klenk H.-P."/>
        </authorList>
    </citation>
    <scope>NUCLEOTIDE SEQUENCE [LARGE SCALE GENOMIC DNA]</scope>
    <source>
        <strain evidence="2 3">DSM 14418</strain>
    </source>
</reference>
<evidence type="ECO:0000313" key="2">
    <source>
        <dbReference type="EMBL" id="RPF26350.1"/>
    </source>
</evidence>
<keyword evidence="3" id="KW-1185">Reference proteome</keyword>